<gene>
    <name evidence="8" type="primary">phoP_3</name>
    <name evidence="8" type="ORF">HRbin22_00664</name>
</gene>
<reference evidence="9" key="1">
    <citation type="submission" date="2017-09" db="EMBL/GenBank/DDBJ databases">
        <title>Metaegenomics of thermophilic ammonia-oxidizing enrichment culture.</title>
        <authorList>
            <person name="Kato S."/>
            <person name="Suzuki K."/>
        </authorList>
    </citation>
    <scope>NUCLEOTIDE SEQUENCE [LARGE SCALE GENOMIC DNA]</scope>
</reference>
<sequence length="369" mass="39766">MTRILVIDDDIELLQMVRLMLERAGFEVFTSADGADGIEKTRQLRPDLVILDLMMPEVDGFQVLQAIRNDPLVSDTPVLVLTARAQPVDREAALAARADDYLAKPVSQKELLDRVQEVLNRRRRAGAQGSVVLFLGLRGGTGTTTLAVNTALALIRSGPVVLWDASLSSGHAGLHLRIAPRISWLDWWRDGCSKGNLEAHLVSHPAGLSLFPAPLMPVTEAVEESMVGLTLDFLRERFTFVVIDGPSTLVPLGLVLCQQADQLFLVMTPEVGALQTTVMTLRALQSAGIPLERIHVVVNHAAGPGTLNIQTIERALGRAPVLTVPFDPNQAVALVQGNPLFLSHPNGPLAAAAHRLAGHVLSAVRQTGD</sequence>
<comment type="caution">
    <text evidence="8">The sequence shown here is derived from an EMBL/GenBank/DDBJ whole genome shotgun (WGS) entry which is preliminary data.</text>
</comment>
<dbReference type="GO" id="GO:0000160">
    <property type="term" value="P:phosphorelay signal transduction system"/>
    <property type="evidence" value="ECO:0007669"/>
    <property type="project" value="UniProtKB-KW"/>
</dbReference>
<dbReference type="Pfam" id="PF00072">
    <property type="entry name" value="Response_reg"/>
    <property type="match status" value="1"/>
</dbReference>
<dbReference type="PANTHER" id="PTHR44591:SF3">
    <property type="entry name" value="RESPONSE REGULATORY DOMAIN-CONTAINING PROTEIN"/>
    <property type="match status" value="1"/>
</dbReference>
<dbReference type="AlphaFoldDB" id="A0A2H5Y4Q7"/>
<evidence type="ECO:0000313" key="8">
    <source>
        <dbReference type="EMBL" id="GBD08424.1"/>
    </source>
</evidence>
<evidence type="ECO:0000313" key="9">
    <source>
        <dbReference type="Proteomes" id="UP000236642"/>
    </source>
</evidence>
<dbReference type="Proteomes" id="UP000236642">
    <property type="component" value="Unassembled WGS sequence"/>
</dbReference>
<evidence type="ECO:0000256" key="3">
    <source>
        <dbReference type="ARBA" id="ARBA00023015"/>
    </source>
</evidence>
<evidence type="ECO:0000256" key="6">
    <source>
        <dbReference type="PROSITE-ProRule" id="PRU00169"/>
    </source>
</evidence>
<proteinExistence type="predicted"/>
<dbReference type="EMBL" id="BEHY01000009">
    <property type="protein sequence ID" value="GBD08424.1"/>
    <property type="molecule type" value="Genomic_DNA"/>
</dbReference>
<dbReference type="PANTHER" id="PTHR44591">
    <property type="entry name" value="STRESS RESPONSE REGULATOR PROTEIN 1"/>
    <property type="match status" value="1"/>
</dbReference>
<organism evidence="8 9">
    <name type="scientific">Candidatus Thermoflexus japonica</name>
    <dbReference type="NCBI Taxonomy" id="2035417"/>
    <lineage>
        <taxon>Bacteria</taxon>
        <taxon>Bacillati</taxon>
        <taxon>Chloroflexota</taxon>
        <taxon>Thermoflexia</taxon>
        <taxon>Thermoflexales</taxon>
        <taxon>Thermoflexaceae</taxon>
        <taxon>Thermoflexus</taxon>
    </lineage>
</organism>
<dbReference type="SUPFAM" id="SSF52540">
    <property type="entry name" value="P-loop containing nucleoside triphosphate hydrolases"/>
    <property type="match status" value="1"/>
</dbReference>
<evidence type="ECO:0000259" key="7">
    <source>
        <dbReference type="PROSITE" id="PS50110"/>
    </source>
</evidence>
<dbReference type="Gene3D" id="3.40.50.300">
    <property type="entry name" value="P-loop containing nucleotide triphosphate hydrolases"/>
    <property type="match status" value="1"/>
</dbReference>
<dbReference type="CDD" id="cd17574">
    <property type="entry name" value="REC_OmpR"/>
    <property type="match status" value="1"/>
</dbReference>
<protein>
    <submittedName>
        <fullName evidence="8">Alkaline phosphatase synthesis transcriptional regulatory protein PhoP</fullName>
    </submittedName>
</protein>
<evidence type="ECO:0000256" key="2">
    <source>
        <dbReference type="ARBA" id="ARBA00023012"/>
    </source>
</evidence>
<evidence type="ECO:0000256" key="1">
    <source>
        <dbReference type="ARBA" id="ARBA00022553"/>
    </source>
</evidence>
<keyword evidence="4" id="KW-0238">DNA-binding</keyword>
<dbReference type="InterPro" id="IPR011006">
    <property type="entry name" value="CheY-like_superfamily"/>
</dbReference>
<dbReference type="InterPro" id="IPR050595">
    <property type="entry name" value="Bact_response_regulator"/>
</dbReference>
<dbReference type="InterPro" id="IPR027417">
    <property type="entry name" value="P-loop_NTPase"/>
</dbReference>
<evidence type="ECO:0000256" key="4">
    <source>
        <dbReference type="ARBA" id="ARBA00023125"/>
    </source>
</evidence>
<evidence type="ECO:0000256" key="5">
    <source>
        <dbReference type="ARBA" id="ARBA00023163"/>
    </source>
</evidence>
<dbReference type="InterPro" id="IPR001789">
    <property type="entry name" value="Sig_transdc_resp-reg_receiver"/>
</dbReference>
<dbReference type="Gene3D" id="3.40.50.2300">
    <property type="match status" value="1"/>
</dbReference>
<dbReference type="FunFam" id="3.40.50.2300:FF:000001">
    <property type="entry name" value="DNA-binding response regulator PhoB"/>
    <property type="match status" value="1"/>
</dbReference>
<keyword evidence="3" id="KW-0805">Transcription regulation</keyword>
<keyword evidence="1 6" id="KW-0597">Phosphoprotein</keyword>
<feature type="domain" description="Response regulatory" evidence="7">
    <location>
        <begin position="3"/>
        <end position="119"/>
    </location>
</feature>
<dbReference type="SUPFAM" id="SSF52172">
    <property type="entry name" value="CheY-like"/>
    <property type="match status" value="1"/>
</dbReference>
<feature type="modified residue" description="4-aspartylphosphate" evidence="6">
    <location>
        <position position="52"/>
    </location>
</feature>
<name>A0A2H5Y4Q7_9CHLR</name>
<keyword evidence="5" id="KW-0804">Transcription</keyword>
<accession>A0A2H5Y4Q7</accession>
<dbReference type="SMART" id="SM00448">
    <property type="entry name" value="REC"/>
    <property type="match status" value="1"/>
</dbReference>
<keyword evidence="2" id="KW-0902">Two-component regulatory system</keyword>
<dbReference type="PROSITE" id="PS50110">
    <property type="entry name" value="RESPONSE_REGULATORY"/>
    <property type="match status" value="1"/>
</dbReference>
<dbReference type="GO" id="GO:0003677">
    <property type="term" value="F:DNA binding"/>
    <property type="evidence" value="ECO:0007669"/>
    <property type="project" value="UniProtKB-KW"/>
</dbReference>